<dbReference type="PANTHER" id="PTHR30273">
    <property type="entry name" value="PERIPLASMIC SIGNAL SENSOR AND SIGMA FACTOR ACTIVATOR FECR-RELATED"/>
    <property type="match status" value="1"/>
</dbReference>
<evidence type="ECO:0000256" key="1">
    <source>
        <dbReference type="SAM" id="Phobius"/>
    </source>
</evidence>
<dbReference type="Pfam" id="PF16344">
    <property type="entry name" value="FecR_C"/>
    <property type="match status" value="1"/>
</dbReference>
<keyword evidence="5" id="KW-1185">Reference proteome</keyword>
<feature type="domain" description="FecR protein" evidence="2">
    <location>
        <begin position="184"/>
        <end position="279"/>
    </location>
</feature>
<evidence type="ECO:0000313" key="4">
    <source>
        <dbReference type="EMBL" id="NLR77239.1"/>
    </source>
</evidence>
<evidence type="ECO:0000259" key="2">
    <source>
        <dbReference type="Pfam" id="PF04773"/>
    </source>
</evidence>
<evidence type="ECO:0000259" key="3">
    <source>
        <dbReference type="Pfam" id="PF16344"/>
    </source>
</evidence>
<accession>A0A847SJC6</accession>
<dbReference type="PANTHER" id="PTHR30273:SF2">
    <property type="entry name" value="PROTEIN FECR"/>
    <property type="match status" value="1"/>
</dbReference>
<keyword evidence="1" id="KW-1133">Transmembrane helix</keyword>
<dbReference type="Gene3D" id="3.55.50.30">
    <property type="match status" value="1"/>
</dbReference>
<dbReference type="InterPro" id="IPR032508">
    <property type="entry name" value="FecR_C"/>
</dbReference>
<feature type="domain" description="Protein FecR C-terminal" evidence="3">
    <location>
        <begin position="321"/>
        <end position="388"/>
    </location>
</feature>
<protein>
    <submittedName>
        <fullName evidence="4">FecR family protein</fullName>
    </submittedName>
</protein>
<keyword evidence="1" id="KW-0472">Membrane</keyword>
<dbReference type="AlphaFoldDB" id="A0A847SJC6"/>
<dbReference type="Pfam" id="PF04773">
    <property type="entry name" value="FecR"/>
    <property type="match status" value="1"/>
</dbReference>
<keyword evidence="1" id="KW-0812">Transmembrane</keyword>
<dbReference type="GO" id="GO:0016989">
    <property type="term" value="F:sigma factor antagonist activity"/>
    <property type="evidence" value="ECO:0007669"/>
    <property type="project" value="TreeGrafter"/>
</dbReference>
<feature type="transmembrane region" description="Helical" evidence="1">
    <location>
        <begin position="83"/>
        <end position="103"/>
    </location>
</feature>
<dbReference type="RefSeq" id="WP_168736652.1">
    <property type="nucleotide sequence ID" value="NZ_JABAHZ010000001.1"/>
</dbReference>
<proteinExistence type="predicted"/>
<dbReference type="EMBL" id="JABAHZ010000001">
    <property type="protein sequence ID" value="NLR77239.1"/>
    <property type="molecule type" value="Genomic_DNA"/>
</dbReference>
<dbReference type="FunFam" id="2.60.120.1440:FF:000001">
    <property type="entry name" value="Putative anti-sigma factor"/>
    <property type="match status" value="1"/>
</dbReference>
<name>A0A847SJC6_9BACT</name>
<dbReference type="Proteomes" id="UP000552864">
    <property type="component" value="Unassembled WGS sequence"/>
</dbReference>
<gene>
    <name evidence="4" type="ORF">HGH91_01295</name>
</gene>
<sequence>MESTPLSTLITRYLNEELSGEETLQLWESLREGHEQEAWQEALLALLQDKTRHGYADPERMEQIYAAIRPAETPIVPVTRRRWIYPAAAAAILLLIVGMTAAFRHIRSPQQPIAVYTPSPSHGVLPGSNKAMLTLADGSNITLDSTGNGALAQQGNVQIVQVDSGQLAYKANGSNTSGSQQYNTLSIPRGGQFRIILPDGTRVWINAASSLSYPTAFTGSDRTVQLTGEAYFEVAAMPGKPFHVKVNNMDIQVLGTHFNVMAYTEEAAIKTTLLEGAVKVNAGGKQTMLRPGQQLRMDQQGQLALIDHVDIDEIIAWKNGYFQFYHEKLPGVLRQISRWYDVDIAYDGGIPDREFGGKISRNSSIEDVLKILALSKVHFRIENKKIIVIP</sequence>
<comment type="caution">
    <text evidence="4">The sequence shown here is derived from an EMBL/GenBank/DDBJ whole genome shotgun (WGS) entry which is preliminary data.</text>
</comment>
<dbReference type="Gene3D" id="2.60.120.1440">
    <property type="match status" value="1"/>
</dbReference>
<dbReference type="InterPro" id="IPR012373">
    <property type="entry name" value="Ferrdict_sens_TM"/>
</dbReference>
<evidence type="ECO:0000313" key="5">
    <source>
        <dbReference type="Proteomes" id="UP000552864"/>
    </source>
</evidence>
<reference evidence="4 5" key="1">
    <citation type="submission" date="2020-04" db="EMBL/GenBank/DDBJ databases">
        <authorList>
            <person name="Yin C."/>
        </authorList>
    </citation>
    <scope>NUCLEOTIDE SEQUENCE [LARGE SCALE GENOMIC DNA]</scope>
    <source>
        <strain evidence="4 5">Ak56</strain>
    </source>
</reference>
<organism evidence="4 5">
    <name type="scientific">Chitinophaga eiseniae</name>
    <dbReference type="NCBI Taxonomy" id="634771"/>
    <lineage>
        <taxon>Bacteria</taxon>
        <taxon>Pseudomonadati</taxon>
        <taxon>Bacteroidota</taxon>
        <taxon>Chitinophagia</taxon>
        <taxon>Chitinophagales</taxon>
        <taxon>Chitinophagaceae</taxon>
        <taxon>Chitinophaga</taxon>
    </lineage>
</organism>
<dbReference type="InterPro" id="IPR006860">
    <property type="entry name" value="FecR"/>
</dbReference>